<dbReference type="PANTHER" id="PTHR21343:SF1">
    <property type="entry name" value="COBYRIC ACID SYNTHASE"/>
    <property type="match status" value="1"/>
</dbReference>
<keyword evidence="8" id="KW-1185">Reference proteome</keyword>
<dbReference type="CDD" id="cd05389">
    <property type="entry name" value="CobQ_N"/>
    <property type="match status" value="1"/>
</dbReference>
<dbReference type="InterPro" id="IPR047045">
    <property type="entry name" value="CobQ_N"/>
</dbReference>
<evidence type="ECO:0000259" key="5">
    <source>
        <dbReference type="Pfam" id="PF01656"/>
    </source>
</evidence>
<feature type="domain" description="CobQ/CobB/MinD/ParA nucleotide binding" evidence="5">
    <location>
        <begin position="5"/>
        <end position="228"/>
    </location>
</feature>
<organism evidence="7 8">
    <name type="scientific">Thermacetogenium phaeum (strain ATCC BAA-254 / DSM 26808 / PB)</name>
    <dbReference type="NCBI Taxonomy" id="1089553"/>
    <lineage>
        <taxon>Bacteria</taxon>
        <taxon>Bacillati</taxon>
        <taxon>Bacillota</taxon>
        <taxon>Clostridia</taxon>
        <taxon>Thermoanaerobacterales</taxon>
        <taxon>Thermoanaerobacteraceae</taxon>
        <taxon>Thermacetogenium</taxon>
    </lineage>
</organism>
<sequence>MATAIMVQGTASNVGKSILVTALCRILYRDGYRVAPFKAQNMALNSFVTENGGEMGRAQALQAQAAGLKPRVEMNPVLLKPTGNASSQVIVLGRPIGNMTARDYHLGKNLDLLQVIEEALARLRQDYDVIVIEGAGSPAEVNLKESDLANMRIARLAEAPVLLVADIDRGGALASVVGTLALLDPEEAELVKGVVINKFRGDLSLLRPALEILEQKTGRPVLGVLPYLNLRLPAEDSVCLDDGDSGQGGEIDIAVIFLPRISNFTDFDPLALEPGVRVRYVRDGEPLGNPDLVILPGTKNTTEDLLYLYETGYAAAVRRAARQGIPVCGICGGFQMLGRELRDPQHIESTRDGLPGLGLLDAVTTFAADKVLAQAKGEICASEGPFAGLTGMQVEGYEIHMGRTELGPGERPLLRVRERRGSSAAGWDGAVDRKGLVWGTYFHGLFDNDHLRRGLLEWLRRRRGLQERPQVEVDSCALLEKELDRLADVCRASLDMEKVYRLMGLVPPAAPGRP</sequence>
<dbReference type="STRING" id="1089553.Tph_c05300"/>
<evidence type="ECO:0000256" key="4">
    <source>
        <dbReference type="HAMAP-Rule" id="MF_00028"/>
    </source>
</evidence>
<dbReference type="GO" id="GO:0016874">
    <property type="term" value="F:ligase activity"/>
    <property type="evidence" value="ECO:0007669"/>
    <property type="project" value="UniProtKB-KW"/>
</dbReference>
<dbReference type="InterPro" id="IPR029062">
    <property type="entry name" value="Class_I_gatase-like"/>
</dbReference>
<dbReference type="InterPro" id="IPR002586">
    <property type="entry name" value="CobQ/CobB/MinD/ParA_Nub-bd_dom"/>
</dbReference>
<dbReference type="SUPFAM" id="SSF52540">
    <property type="entry name" value="P-loop containing nucleoside triphosphate hydrolases"/>
    <property type="match status" value="1"/>
</dbReference>
<dbReference type="OrthoDB" id="9808302at2"/>
<evidence type="ECO:0000259" key="6">
    <source>
        <dbReference type="Pfam" id="PF07685"/>
    </source>
</evidence>
<dbReference type="CDD" id="cd01750">
    <property type="entry name" value="GATase1_CobQ"/>
    <property type="match status" value="1"/>
</dbReference>
<dbReference type="EMBL" id="CP003732">
    <property type="protein sequence ID" value="AFV10768.1"/>
    <property type="molecule type" value="Genomic_DNA"/>
</dbReference>
<accession>K4LDB2</accession>
<comment type="similarity">
    <text evidence="4">Belongs to the CobB/CobQ family. CobQ subfamily.</text>
</comment>
<dbReference type="SUPFAM" id="SSF52317">
    <property type="entry name" value="Class I glutamine amidotransferase-like"/>
    <property type="match status" value="1"/>
</dbReference>
<dbReference type="PANTHER" id="PTHR21343">
    <property type="entry name" value="DETHIOBIOTIN SYNTHETASE"/>
    <property type="match status" value="1"/>
</dbReference>
<dbReference type="GO" id="GO:0015420">
    <property type="term" value="F:ABC-type vitamin B12 transporter activity"/>
    <property type="evidence" value="ECO:0007669"/>
    <property type="project" value="UniProtKB-UniRule"/>
</dbReference>
<comment type="pathway">
    <text evidence="1 4">Cofactor biosynthesis; adenosylcobalamin biosynthesis.</text>
</comment>
<gene>
    <name evidence="4 7" type="primary">cobQ</name>
    <name evidence="7" type="ordered locus">Tph_c05300</name>
</gene>
<dbReference type="InterPro" id="IPR004459">
    <property type="entry name" value="CobQ_synth"/>
</dbReference>
<dbReference type="UniPathway" id="UPA00148"/>
<dbReference type="PROSITE" id="PS51274">
    <property type="entry name" value="GATASE_COBBQ"/>
    <property type="match status" value="1"/>
</dbReference>
<keyword evidence="7" id="KW-0436">Ligase</keyword>
<dbReference type="NCBIfam" id="TIGR00313">
    <property type="entry name" value="cobQ"/>
    <property type="match status" value="1"/>
</dbReference>
<evidence type="ECO:0000313" key="7">
    <source>
        <dbReference type="EMBL" id="AFV10768.1"/>
    </source>
</evidence>
<dbReference type="Pfam" id="PF07685">
    <property type="entry name" value="GATase_3"/>
    <property type="match status" value="1"/>
</dbReference>
<protein>
    <recommendedName>
        <fullName evidence="4">Cobyric acid synthase</fullName>
    </recommendedName>
</protein>
<dbReference type="InterPro" id="IPR027417">
    <property type="entry name" value="P-loop_NTPase"/>
</dbReference>
<keyword evidence="2 4" id="KW-0169">Cobalamin biosynthesis</keyword>
<evidence type="ECO:0000313" key="8">
    <source>
        <dbReference type="Proteomes" id="UP000000467"/>
    </source>
</evidence>
<dbReference type="InterPro" id="IPR011698">
    <property type="entry name" value="GATase_3"/>
</dbReference>
<feature type="domain" description="CobB/CobQ-like glutamine amidotransferase" evidence="6">
    <location>
        <begin position="252"/>
        <end position="449"/>
    </location>
</feature>
<feature type="active site" description="Nucleophile" evidence="4">
    <location>
        <position position="331"/>
    </location>
</feature>
<dbReference type="AlphaFoldDB" id="K4LDB2"/>
<proteinExistence type="inferred from homology"/>
<evidence type="ECO:0000256" key="1">
    <source>
        <dbReference type="ARBA" id="ARBA00004953"/>
    </source>
</evidence>
<dbReference type="Gene3D" id="3.40.50.880">
    <property type="match status" value="1"/>
</dbReference>
<name>K4LDB2_THEPS</name>
<dbReference type="NCBIfam" id="NF001989">
    <property type="entry name" value="PRK00784.1"/>
    <property type="match status" value="1"/>
</dbReference>
<dbReference type="HAMAP" id="MF_00028">
    <property type="entry name" value="CobQ"/>
    <property type="match status" value="1"/>
</dbReference>
<dbReference type="GO" id="GO:0009236">
    <property type="term" value="P:cobalamin biosynthetic process"/>
    <property type="evidence" value="ECO:0007669"/>
    <property type="project" value="UniProtKB-UniRule"/>
</dbReference>
<dbReference type="Gene3D" id="3.40.50.300">
    <property type="entry name" value="P-loop containing nucleotide triphosphate hydrolases"/>
    <property type="match status" value="1"/>
</dbReference>
<feature type="active site" evidence="4">
    <location>
        <position position="443"/>
    </location>
</feature>
<dbReference type="KEGG" id="tpz:Tph_c05300"/>
<dbReference type="Proteomes" id="UP000000467">
    <property type="component" value="Chromosome"/>
</dbReference>
<dbReference type="RefSeq" id="WP_015049686.1">
    <property type="nucleotide sequence ID" value="NC_018870.1"/>
</dbReference>
<evidence type="ECO:0000256" key="3">
    <source>
        <dbReference type="ARBA" id="ARBA00022962"/>
    </source>
</evidence>
<keyword evidence="3 4" id="KW-0315">Glutamine amidotransferase</keyword>
<reference evidence="7 8" key="1">
    <citation type="journal article" date="2012" name="BMC Genomics">
        <title>Genome-guided analysis of physiological and morphological traits of the fermentative acetate oxidizer Thermacetogenium phaeum.</title>
        <authorList>
            <person name="Oehler D."/>
            <person name="Poehlein A."/>
            <person name="Leimbach A."/>
            <person name="Muller N."/>
            <person name="Daniel R."/>
            <person name="Gottschalk G."/>
            <person name="Schink B."/>
        </authorList>
    </citation>
    <scope>NUCLEOTIDE SEQUENCE [LARGE SCALE GENOMIC DNA]</scope>
    <source>
        <strain evidence="8">ATCC BAA-254 / DSM 26808 / PB</strain>
    </source>
</reference>
<dbReference type="InterPro" id="IPR033949">
    <property type="entry name" value="CobQ_GATase1"/>
</dbReference>
<dbReference type="eggNOG" id="COG1492">
    <property type="taxonomic scope" value="Bacteria"/>
</dbReference>
<dbReference type="Pfam" id="PF01656">
    <property type="entry name" value="CbiA"/>
    <property type="match status" value="1"/>
</dbReference>
<comment type="function">
    <text evidence="4">Catalyzes amidations at positions B, D, E, and G on adenosylcobyrinic A,C-diamide. NH(2) groups are provided by glutamine, and one molecule of ATP is hydrogenolyzed for each amidation.</text>
</comment>
<dbReference type="HOGENOM" id="CLU_019250_2_2_9"/>
<evidence type="ECO:0000256" key="2">
    <source>
        <dbReference type="ARBA" id="ARBA00022573"/>
    </source>
</evidence>